<evidence type="ECO:0000313" key="1">
    <source>
        <dbReference type="EMBL" id="KAF2690446.1"/>
    </source>
</evidence>
<dbReference type="OrthoDB" id="5337308at2759"/>
<gene>
    <name evidence="1" type="ORF">K458DRAFT_383555</name>
</gene>
<dbReference type="AlphaFoldDB" id="A0A6G1JIZ7"/>
<organism evidence="1 2">
    <name type="scientific">Lentithecium fluviatile CBS 122367</name>
    <dbReference type="NCBI Taxonomy" id="1168545"/>
    <lineage>
        <taxon>Eukaryota</taxon>
        <taxon>Fungi</taxon>
        <taxon>Dikarya</taxon>
        <taxon>Ascomycota</taxon>
        <taxon>Pezizomycotina</taxon>
        <taxon>Dothideomycetes</taxon>
        <taxon>Pleosporomycetidae</taxon>
        <taxon>Pleosporales</taxon>
        <taxon>Massarineae</taxon>
        <taxon>Lentitheciaceae</taxon>
        <taxon>Lentithecium</taxon>
    </lineage>
</organism>
<keyword evidence="2" id="KW-1185">Reference proteome</keyword>
<sequence>MAALNIGTQMHIDVEHYFLVHDDLTTLNPDGDKYQLLSPAQMYTAPDEDGCRGLIRCQPDSRSIVCAEHSHSWIRLASVLGDVRDGSTRFEQSGRASIEIWAGWARATESDRTNLKWVFMVHTFNGDSLALIKRVMTQREKAQVREWPGEAFDAVITEEGRALLGSPNGVIVGNFLAQHKAQPDGTVEAVAERHPLWTGPNRIVRLHILSARNSL</sequence>
<dbReference type="EMBL" id="MU005571">
    <property type="protein sequence ID" value="KAF2690446.1"/>
    <property type="molecule type" value="Genomic_DNA"/>
</dbReference>
<accession>A0A6G1JIZ7</accession>
<protein>
    <submittedName>
        <fullName evidence="1">Uncharacterized protein</fullName>
    </submittedName>
</protein>
<reference evidence="1" key="1">
    <citation type="journal article" date="2020" name="Stud. Mycol.">
        <title>101 Dothideomycetes genomes: a test case for predicting lifestyles and emergence of pathogens.</title>
        <authorList>
            <person name="Haridas S."/>
            <person name="Albert R."/>
            <person name="Binder M."/>
            <person name="Bloem J."/>
            <person name="Labutti K."/>
            <person name="Salamov A."/>
            <person name="Andreopoulos B."/>
            <person name="Baker S."/>
            <person name="Barry K."/>
            <person name="Bills G."/>
            <person name="Bluhm B."/>
            <person name="Cannon C."/>
            <person name="Castanera R."/>
            <person name="Culley D."/>
            <person name="Daum C."/>
            <person name="Ezra D."/>
            <person name="Gonzalez J."/>
            <person name="Henrissat B."/>
            <person name="Kuo A."/>
            <person name="Liang C."/>
            <person name="Lipzen A."/>
            <person name="Lutzoni F."/>
            <person name="Magnuson J."/>
            <person name="Mondo S."/>
            <person name="Nolan M."/>
            <person name="Ohm R."/>
            <person name="Pangilinan J."/>
            <person name="Park H.-J."/>
            <person name="Ramirez L."/>
            <person name="Alfaro M."/>
            <person name="Sun H."/>
            <person name="Tritt A."/>
            <person name="Yoshinaga Y."/>
            <person name="Zwiers L.-H."/>
            <person name="Turgeon B."/>
            <person name="Goodwin S."/>
            <person name="Spatafora J."/>
            <person name="Crous P."/>
            <person name="Grigoriev I."/>
        </authorList>
    </citation>
    <scope>NUCLEOTIDE SEQUENCE</scope>
    <source>
        <strain evidence="1">CBS 122367</strain>
    </source>
</reference>
<name>A0A6G1JIZ7_9PLEO</name>
<dbReference type="Proteomes" id="UP000799291">
    <property type="component" value="Unassembled WGS sequence"/>
</dbReference>
<evidence type="ECO:0000313" key="2">
    <source>
        <dbReference type="Proteomes" id="UP000799291"/>
    </source>
</evidence>
<proteinExistence type="predicted"/>